<protein>
    <submittedName>
        <fullName evidence="2">Uncharacterized protein</fullName>
    </submittedName>
</protein>
<keyword evidence="3" id="KW-1185">Reference proteome</keyword>
<feature type="transmembrane region" description="Helical" evidence="1">
    <location>
        <begin position="116"/>
        <end position="144"/>
    </location>
</feature>
<dbReference type="EMBL" id="JBHSBL010000015">
    <property type="protein sequence ID" value="MFC4066516.1"/>
    <property type="molecule type" value="Genomic_DNA"/>
</dbReference>
<feature type="transmembrane region" description="Helical" evidence="1">
    <location>
        <begin position="57"/>
        <end position="78"/>
    </location>
</feature>
<dbReference type="Proteomes" id="UP001595867">
    <property type="component" value="Unassembled WGS sequence"/>
</dbReference>
<evidence type="ECO:0000313" key="3">
    <source>
        <dbReference type="Proteomes" id="UP001595867"/>
    </source>
</evidence>
<keyword evidence="1" id="KW-1133">Transmembrane helix</keyword>
<gene>
    <name evidence="2" type="ORF">ACFO0C_16395</name>
</gene>
<keyword evidence="1" id="KW-0472">Membrane</keyword>
<organism evidence="2 3">
    <name type="scientific">Actinoplanes subglobosus</name>
    <dbReference type="NCBI Taxonomy" id="1547892"/>
    <lineage>
        <taxon>Bacteria</taxon>
        <taxon>Bacillati</taxon>
        <taxon>Actinomycetota</taxon>
        <taxon>Actinomycetes</taxon>
        <taxon>Micromonosporales</taxon>
        <taxon>Micromonosporaceae</taxon>
        <taxon>Actinoplanes</taxon>
    </lineage>
</organism>
<reference evidence="3" key="1">
    <citation type="journal article" date="2019" name="Int. J. Syst. Evol. Microbiol.">
        <title>The Global Catalogue of Microorganisms (GCM) 10K type strain sequencing project: providing services to taxonomists for standard genome sequencing and annotation.</title>
        <authorList>
            <consortium name="The Broad Institute Genomics Platform"/>
            <consortium name="The Broad Institute Genome Sequencing Center for Infectious Disease"/>
            <person name="Wu L."/>
            <person name="Ma J."/>
        </authorList>
    </citation>
    <scope>NUCLEOTIDE SEQUENCE [LARGE SCALE GENOMIC DNA]</scope>
    <source>
        <strain evidence="3">TBRC 5832</strain>
    </source>
</reference>
<accession>A0ABV8IR95</accession>
<evidence type="ECO:0000256" key="1">
    <source>
        <dbReference type="SAM" id="Phobius"/>
    </source>
</evidence>
<dbReference type="RefSeq" id="WP_378067482.1">
    <property type="nucleotide sequence ID" value="NZ_JBHSBL010000015.1"/>
</dbReference>
<name>A0ABV8IR95_9ACTN</name>
<sequence length="154" mass="15692">MRLSLFAGVVLTLSVPVAIAWLVGDLTDPVSLELAAQGVELDYGIDPVSFGPAADRVIGAGACVAVVVAFAVLLWASFAGRMRAAWWTVLVALAAAGVILGYGWRVWTAGGIGANIGAGIVTFFGGPLVIGMMVAALVSAVTLVRAARQERPAA</sequence>
<feature type="transmembrane region" description="Helical" evidence="1">
    <location>
        <begin position="85"/>
        <end position="104"/>
    </location>
</feature>
<evidence type="ECO:0000313" key="2">
    <source>
        <dbReference type="EMBL" id="MFC4066516.1"/>
    </source>
</evidence>
<comment type="caution">
    <text evidence="2">The sequence shown here is derived from an EMBL/GenBank/DDBJ whole genome shotgun (WGS) entry which is preliminary data.</text>
</comment>
<keyword evidence="1" id="KW-0812">Transmembrane</keyword>
<proteinExistence type="predicted"/>